<evidence type="ECO:0000313" key="3">
    <source>
        <dbReference type="Proteomes" id="UP000434172"/>
    </source>
</evidence>
<feature type="region of interest" description="Disordered" evidence="1">
    <location>
        <begin position="756"/>
        <end position="850"/>
    </location>
</feature>
<feature type="compositionally biased region" description="Pro residues" evidence="1">
    <location>
        <begin position="841"/>
        <end position="850"/>
    </location>
</feature>
<keyword evidence="3" id="KW-1185">Reference proteome</keyword>
<protein>
    <submittedName>
        <fullName evidence="2">Uncharacterized protein</fullName>
    </submittedName>
</protein>
<evidence type="ECO:0000313" key="2">
    <source>
        <dbReference type="EMBL" id="KAF0322075.1"/>
    </source>
</evidence>
<comment type="caution">
    <text evidence="2">The sequence shown here is derived from an EMBL/GenBank/DDBJ whole genome shotgun (WGS) entry which is preliminary data.</text>
</comment>
<sequence>MIDKVCLLRSWESNPALVITIYKTTEQKKMYHGDSKTQGSNLNEGDKPAAETTRTQFLLDLGEAQKEFDYWNDRMRQVSLARGRKGFSEPYISGANRTSNPYSWMPPRTFNQAPPQPELKPQSPPQVPPLEQDPVSVQKGAVARGRDIDSEKEFQPSKPSHPVDVHVDPKARRDITLHLDMDMTEDVEEELEEFSRLRRIGHFKAARRYFEEHLESCIENTYVLDQYSQFLLEISDVHTLTKLAREYPAGDGQKAVSANWVFICKRALQFDDDACAQNVWRKTPDLRKLLRNWPKLDSTELQCLTNNLRVVKSSLEASTEEYTAEEYGQLYAHLQHEDRIWDFRDLCYGLLAVKSLEGMIHCLFSKYLSTDNENAEDVIQVVQHHWETAAGDEVTSLALLDIFTLFTMWALDAASTHYDDDSADNSEELQTAKMYLKIAHHYATEVLRQNPLNLKSRPYLQWVIVKVLVERNTDAAASWGQDALTRYLSNLRGEAQVSTGAFRGMLSFQDLIYYTPNQDEAPNWKPGSSISFTPEQEKAIHMVARNARELGDILLEAACLQQLGYSSPSPEGYILDLCNLWRSVGNRSGLLRAYLYRYILKRSPDASNDLRSDLLEFGDAKCNIDLTKTRFMVLRALSTRSYEKEVYLERAKEVDDDSDSEVFDRATSPQYRNNVTIRSSRNCGRQASNQSSDSFSDDIAPDDTPWSVGSQRPELHHVGSQTLNKEATASKNLMPPQPTTNILPVRRHSTEISEDFEHGGKHALGSDSGKMTEGSKDMEDIIDLVDDRDKQRREEEENDDLDVREIEVENFESHVSDEEGNQEDVQSTDSQVGNRADSTYEPPPSRPPFF</sequence>
<dbReference type="AlphaFoldDB" id="A0A8H3ZSK7"/>
<name>A0A8H3ZSK7_9PEZI</name>
<organism evidence="2 3">
    <name type="scientific">Colletotrichum asianum</name>
    <dbReference type="NCBI Taxonomy" id="702518"/>
    <lineage>
        <taxon>Eukaryota</taxon>
        <taxon>Fungi</taxon>
        <taxon>Dikarya</taxon>
        <taxon>Ascomycota</taxon>
        <taxon>Pezizomycotina</taxon>
        <taxon>Sordariomycetes</taxon>
        <taxon>Hypocreomycetidae</taxon>
        <taxon>Glomerellales</taxon>
        <taxon>Glomerellaceae</taxon>
        <taxon>Colletotrichum</taxon>
        <taxon>Colletotrichum gloeosporioides species complex</taxon>
    </lineage>
</organism>
<feature type="region of interest" description="Disordered" evidence="1">
    <location>
        <begin position="87"/>
        <end position="142"/>
    </location>
</feature>
<proteinExistence type="predicted"/>
<reference evidence="2 3" key="1">
    <citation type="submission" date="2019-12" db="EMBL/GenBank/DDBJ databases">
        <title>A genome sequence resource for the geographically widespread anthracnose pathogen Colletotrichum asianum.</title>
        <authorList>
            <person name="Meng Y."/>
        </authorList>
    </citation>
    <scope>NUCLEOTIDE SEQUENCE [LARGE SCALE GENOMIC DNA]</scope>
    <source>
        <strain evidence="2 3">ICMP 18580</strain>
    </source>
</reference>
<gene>
    <name evidence="2" type="ORF">GQ607_010801</name>
</gene>
<dbReference type="EMBL" id="WOWK01000065">
    <property type="protein sequence ID" value="KAF0322075.1"/>
    <property type="molecule type" value="Genomic_DNA"/>
</dbReference>
<feature type="compositionally biased region" description="Polar residues" evidence="1">
    <location>
        <begin position="667"/>
        <end position="694"/>
    </location>
</feature>
<accession>A0A8H3ZSK7</accession>
<feature type="region of interest" description="Disordered" evidence="1">
    <location>
        <begin position="658"/>
        <end position="712"/>
    </location>
</feature>
<evidence type="ECO:0000256" key="1">
    <source>
        <dbReference type="SAM" id="MobiDB-lite"/>
    </source>
</evidence>
<feature type="compositionally biased region" description="Basic and acidic residues" evidence="1">
    <location>
        <begin position="773"/>
        <end position="817"/>
    </location>
</feature>
<dbReference type="Proteomes" id="UP000434172">
    <property type="component" value="Unassembled WGS sequence"/>
</dbReference>
<feature type="compositionally biased region" description="Polar residues" evidence="1">
    <location>
        <begin position="823"/>
        <end position="837"/>
    </location>
</feature>
<feature type="region of interest" description="Disordered" evidence="1">
    <location>
        <begin position="31"/>
        <end position="50"/>
    </location>
</feature>
<feature type="compositionally biased region" description="Pro residues" evidence="1">
    <location>
        <begin position="114"/>
        <end position="128"/>
    </location>
</feature>
<dbReference type="OrthoDB" id="4838614at2759"/>